<dbReference type="Pfam" id="PF00134">
    <property type="entry name" value="Cyclin_N"/>
    <property type="match status" value="1"/>
</dbReference>
<accession>A0A7M7QHW7</accession>
<feature type="compositionally biased region" description="Basic and acidic residues" evidence="1">
    <location>
        <begin position="165"/>
        <end position="174"/>
    </location>
</feature>
<organism evidence="3 4">
    <name type="scientific">Nasonia vitripennis</name>
    <name type="common">Parasitic wasp</name>
    <dbReference type="NCBI Taxonomy" id="7425"/>
    <lineage>
        <taxon>Eukaryota</taxon>
        <taxon>Metazoa</taxon>
        <taxon>Ecdysozoa</taxon>
        <taxon>Arthropoda</taxon>
        <taxon>Hexapoda</taxon>
        <taxon>Insecta</taxon>
        <taxon>Pterygota</taxon>
        <taxon>Neoptera</taxon>
        <taxon>Endopterygota</taxon>
        <taxon>Hymenoptera</taxon>
        <taxon>Apocrita</taxon>
        <taxon>Proctotrupomorpha</taxon>
        <taxon>Chalcidoidea</taxon>
        <taxon>Pteromalidae</taxon>
        <taxon>Pteromalinae</taxon>
        <taxon>Nasonia</taxon>
    </lineage>
</organism>
<feature type="compositionally biased region" description="Basic and acidic residues" evidence="1">
    <location>
        <begin position="181"/>
        <end position="193"/>
    </location>
</feature>
<feature type="region of interest" description="Disordered" evidence="1">
    <location>
        <begin position="58"/>
        <end position="151"/>
    </location>
</feature>
<dbReference type="PANTHER" id="PTHR10177">
    <property type="entry name" value="CYCLINS"/>
    <property type="match status" value="1"/>
</dbReference>
<evidence type="ECO:0000313" key="3">
    <source>
        <dbReference type="EnsemblMetazoa" id="XP_031787915"/>
    </source>
</evidence>
<evidence type="ECO:0000259" key="2">
    <source>
        <dbReference type="Pfam" id="PF00134"/>
    </source>
</evidence>
<dbReference type="Proteomes" id="UP000002358">
    <property type="component" value="Chromosome 5"/>
</dbReference>
<sequence>MSFCEIDGFRICLSLTANERDYLFLNVSMKKICLELLATSQIDSTMTSNVEKPVQLRSYKPSSQRKYFPDPGSVVDKENIAHPENNKPVPSVSRKLFISPTSSSKPRKNSDNSYDRALRSKGLQEVNKSNNNNQGVVPKKRNLSSGDTSGVKSLTRTRFSIYGDESSKRSDDATGKFSRHRATEPRPSVRFEQPKSTCLRENFRSNAVAPIQRNRDSDGKLSSRGSSSSSRVSPADPPHITRPNVSKIKETHKQTSILKKTPKAVYDVLSLELAYNIDYMSEYVRFQMEINEKKMLSPNFLTRGVTSDQRRLIVKYLISSTTYYKYPSFILYQAVKIFDSYIDAVKVSVNDLQIVALAALWIALKKDLITGDIPEASSIIELGGSTFQGDKKPLIESEKKILMSLNFEISFADPFSMLALYTVMIDEVRALDASRVQELYYCGCYLMDLSLLVDEMLTIPAVHLAAISAEITLVLNMTSDENMGDPQWSYWRNQVFKANPIIERYRLPEAQMNDIRSKLLQKSMLSKEATTDYYIVYKKYGTKRYGPVSKFMLSKISSLFVERMRNPQLAFLPIVF</sequence>
<feature type="domain" description="Cyclin N-terminal" evidence="2">
    <location>
        <begin position="291"/>
        <end position="410"/>
    </location>
</feature>
<feature type="compositionally biased region" description="Low complexity" evidence="1">
    <location>
        <begin position="222"/>
        <end position="233"/>
    </location>
</feature>
<dbReference type="AlphaFoldDB" id="A0A7M7QHW7"/>
<protein>
    <recommendedName>
        <fullName evidence="2">Cyclin N-terminal domain-containing protein</fullName>
    </recommendedName>
</protein>
<name>A0A7M7QHW7_NASVI</name>
<dbReference type="InterPro" id="IPR006671">
    <property type="entry name" value="Cyclin_N"/>
</dbReference>
<proteinExistence type="predicted"/>
<feature type="compositionally biased region" description="Basic and acidic residues" evidence="1">
    <location>
        <begin position="108"/>
        <end position="118"/>
    </location>
</feature>
<feature type="region of interest" description="Disordered" evidence="1">
    <location>
        <begin position="164"/>
        <end position="253"/>
    </location>
</feature>
<dbReference type="Gene3D" id="1.10.472.10">
    <property type="entry name" value="Cyclin-like"/>
    <property type="match status" value="2"/>
</dbReference>
<dbReference type="SMR" id="A0A7M7QHW7"/>
<dbReference type="GeneID" id="103316606"/>
<feature type="compositionally biased region" description="Basic and acidic residues" evidence="1">
    <location>
        <begin position="75"/>
        <end position="85"/>
    </location>
</feature>
<keyword evidence="4" id="KW-1185">Reference proteome</keyword>
<dbReference type="InterPro" id="IPR039361">
    <property type="entry name" value="Cyclin"/>
</dbReference>
<evidence type="ECO:0000256" key="1">
    <source>
        <dbReference type="SAM" id="MobiDB-lite"/>
    </source>
</evidence>
<dbReference type="InterPro" id="IPR036915">
    <property type="entry name" value="Cyclin-like_sf"/>
</dbReference>
<evidence type="ECO:0000313" key="4">
    <source>
        <dbReference type="Proteomes" id="UP000002358"/>
    </source>
</evidence>
<dbReference type="EnsemblMetazoa" id="XM_031932055">
    <property type="protein sequence ID" value="XP_031787915"/>
    <property type="gene ID" value="LOC103316606"/>
</dbReference>
<reference evidence="3" key="1">
    <citation type="submission" date="2021-01" db="UniProtKB">
        <authorList>
            <consortium name="EnsemblMetazoa"/>
        </authorList>
    </citation>
    <scope>IDENTIFICATION</scope>
</reference>
<feature type="compositionally biased region" description="Polar residues" evidence="1">
    <location>
        <begin position="126"/>
        <end position="135"/>
    </location>
</feature>
<dbReference type="RefSeq" id="XP_031787915.1">
    <property type="nucleotide sequence ID" value="XM_031932055.1"/>
</dbReference>
<dbReference type="SUPFAM" id="SSF47954">
    <property type="entry name" value="Cyclin-like"/>
    <property type="match status" value="1"/>
</dbReference>